<accession>A0A5J6MGN8</accession>
<evidence type="ECO:0000313" key="6">
    <source>
        <dbReference type="Proteomes" id="UP000326202"/>
    </source>
</evidence>
<dbReference type="InterPro" id="IPR006311">
    <property type="entry name" value="TAT_signal"/>
</dbReference>
<comment type="subcellular location">
    <subcellularLocation>
        <location evidence="1">Periplasm</location>
    </subcellularLocation>
</comment>
<keyword evidence="2" id="KW-0813">Transport</keyword>
<protein>
    <submittedName>
        <fullName evidence="5">Spermidine/putrescine ABC transporter</fullName>
    </submittedName>
</protein>
<dbReference type="GO" id="GO:0042597">
    <property type="term" value="C:periplasmic space"/>
    <property type="evidence" value="ECO:0007669"/>
    <property type="project" value="UniProtKB-SubCell"/>
</dbReference>
<dbReference type="Proteomes" id="UP000326202">
    <property type="component" value="Chromosome"/>
</dbReference>
<dbReference type="GO" id="GO:0015846">
    <property type="term" value="P:polyamine transport"/>
    <property type="evidence" value="ECO:0007669"/>
    <property type="project" value="InterPro"/>
</dbReference>
<evidence type="ECO:0000256" key="3">
    <source>
        <dbReference type="ARBA" id="ARBA00022729"/>
    </source>
</evidence>
<dbReference type="AlphaFoldDB" id="A0A5J6MGN8"/>
<dbReference type="EMBL" id="CP042906">
    <property type="protein sequence ID" value="QEX16664.1"/>
    <property type="molecule type" value="Genomic_DNA"/>
</dbReference>
<dbReference type="KEGG" id="htq:FRZ44_19590"/>
<dbReference type="PROSITE" id="PS51318">
    <property type="entry name" value="TAT"/>
    <property type="match status" value="1"/>
</dbReference>
<keyword evidence="4" id="KW-0574">Periplasm</keyword>
<dbReference type="SUPFAM" id="SSF53850">
    <property type="entry name" value="Periplasmic binding protein-like II"/>
    <property type="match status" value="1"/>
</dbReference>
<keyword evidence="6" id="KW-1185">Reference proteome</keyword>
<dbReference type="RefSeq" id="WP_151176995.1">
    <property type="nucleotide sequence ID" value="NZ_CP042906.1"/>
</dbReference>
<dbReference type="OrthoDB" id="6529964at2"/>
<organism evidence="5 6">
    <name type="scientific">Hypericibacter terrae</name>
    <dbReference type="NCBI Taxonomy" id="2602015"/>
    <lineage>
        <taxon>Bacteria</taxon>
        <taxon>Pseudomonadati</taxon>
        <taxon>Pseudomonadota</taxon>
        <taxon>Alphaproteobacteria</taxon>
        <taxon>Rhodospirillales</taxon>
        <taxon>Dongiaceae</taxon>
        <taxon>Hypericibacter</taxon>
    </lineage>
</organism>
<evidence type="ECO:0000256" key="2">
    <source>
        <dbReference type="ARBA" id="ARBA00022448"/>
    </source>
</evidence>
<name>A0A5J6MGN8_9PROT</name>
<reference evidence="5 6" key="1">
    <citation type="submission" date="2019-08" db="EMBL/GenBank/DDBJ databases">
        <title>Hyperibacter terrae gen. nov., sp. nov. and Hyperibacter viscosus sp. nov., two new members in the family Rhodospirillaceae isolated from the rhizosphere of Hypericum perforatum.</title>
        <authorList>
            <person name="Noviana Z."/>
        </authorList>
    </citation>
    <scope>NUCLEOTIDE SEQUENCE [LARGE SCALE GENOMIC DNA]</scope>
    <source>
        <strain evidence="5 6">R5913</strain>
    </source>
</reference>
<dbReference type="Gene3D" id="3.40.190.10">
    <property type="entry name" value="Periplasmic binding protein-like II"/>
    <property type="match status" value="2"/>
</dbReference>
<evidence type="ECO:0000256" key="4">
    <source>
        <dbReference type="ARBA" id="ARBA00022764"/>
    </source>
</evidence>
<keyword evidence="3" id="KW-0732">Signal</keyword>
<sequence length="372" mass="41222">MRKNLFGDVLKGSHMNRRAALRALASVGIGVATIPLLPRLGAAADPVSVYTWSGYDDPRLCADYVKKHGGPPNFSFFGDTSEALNKLQAGYKVDVAHPCADDMTRWVGTGAVRPIDESRLEHFGEFWPELKNLPGTVSEDGKQRFFVPFDWGNSSIVYRTDKVEVKEPSWRILYDDDRYKGQVAMYDSGPPAVEIAGAILGAKDIFNMTDAEIADATKLLRRQREQVKFYWSDNSTIEQGLSSGELVAAYAWNDSVRRLTKQGVPVAYMDPKEGMRTWVCGLVLPKNGGNEDLAYDFINAFTSAETGAVMLDEFGTGHVNQKSFGMVSKETLDSLGLDDPTAMMKRTVFLRAVNIDREQKYNEVFNTVKAGG</sequence>
<dbReference type="PRINTS" id="PR00909">
    <property type="entry name" value="SPERMDNBNDNG"/>
</dbReference>
<proteinExistence type="predicted"/>
<evidence type="ECO:0000256" key="1">
    <source>
        <dbReference type="ARBA" id="ARBA00004418"/>
    </source>
</evidence>
<dbReference type="PANTHER" id="PTHR30222">
    <property type="entry name" value="SPERMIDINE/PUTRESCINE-BINDING PERIPLASMIC PROTEIN"/>
    <property type="match status" value="1"/>
</dbReference>
<dbReference type="PANTHER" id="PTHR30222:SF17">
    <property type="entry name" value="SPERMIDINE_PUTRESCINE-BINDING PERIPLASMIC PROTEIN"/>
    <property type="match status" value="1"/>
</dbReference>
<gene>
    <name evidence="5" type="ORF">FRZ44_19590</name>
</gene>
<dbReference type="GO" id="GO:0019808">
    <property type="term" value="F:polyamine binding"/>
    <property type="evidence" value="ECO:0007669"/>
    <property type="project" value="InterPro"/>
</dbReference>
<dbReference type="InterPro" id="IPR001188">
    <property type="entry name" value="Sperm_putr-bd"/>
</dbReference>
<dbReference type="Pfam" id="PF13416">
    <property type="entry name" value="SBP_bac_8"/>
    <property type="match status" value="1"/>
</dbReference>
<dbReference type="InterPro" id="IPR006059">
    <property type="entry name" value="SBP"/>
</dbReference>
<evidence type="ECO:0000313" key="5">
    <source>
        <dbReference type="EMBL" id="QEX16664.1"/>
    </source>
</evidence>